<dbReference type="PROSITE" id="PS50005">
    <property type="entry name" value="TPR"/>
    <property type="match status" value="1"/>
</dbReference>
<evidence type="ECO:0000256" key="2">
    <source>
        <dbReference type="ARBA" id="ARBA00022490"/>
    </source>
</evidence>
<protein>
    <recommendedName>
        <fullName evidence="5">UNC-45/Cro1/She4 central domain-containing protein</fullName>
    </recommendedName>
</protein>
<evidence type="ECO:0000259" key="5">
    <source>
        <dbReference type="Pfam" id="PF11701"/>
    </source>
</evidence>
<comment type="caution">
    <text evidence="6">The sequence shown here is derived from an EMBL/GenBank/DDBJ whole genome shotgun (WGS) entry which is preliminary data.</text>
</comment>
<organism evidence="6 7">
    <name type="scientific">Orbilia ellipsospora</name>
    <dbReference type="NCBI Taxonomy" id="2528407"/>
    <lineage>
        <taxon>Eukaryota</taxon>
        <taxon>Fungi</taxon>
        <taxon>Dikarya</taxon>
        <taxon>Ascomycota</taxon>
        <taxon>Pezizomycotina</taxon>
        <taxon>Orbiliomycetes</taxon>
        <taxon>Orbiliales</taxon>
        <taxon>Orbiliaceae</taxon>
        <taxon>Orbilia</taxon>
    </lineage>
</organism>
<keyword evidence="2" id="KW-0963">Cytoplasm</keyword>
<dbReference type="Gene3D" id="1.25.10.10">
    <property type="entry name" value="Leucine-rich Repeat Variant"/>
    <property type="match status" value="1"/>
</dbReference>
<feature type="domain" description="UNC-45/Cro1/She4 central" evidence="5">
    <location>
        <begin position="233"/>
        <end position="376"/>
    </location>
</feature>
<dbReference type="AlphaFoldDB" id="A0AAV9XEA9"/>
<keyword evidence="4" id="KW-0802">TPR repeat</keyword>
<feature type="repeat" description="TPR" evidence="4">
    <location>
        <begin position="9"/>
        <end position="42"/>
    </location>
</feature>
<proteinExistence type="predicted"/>
<dbReference type="InterPro" id="IPR024660">
    <property type="entry name" value="UCS_central_dom"/>
</dbReference>
<dbReference type="Gene3D" id="1.25.10.100">
    <property type="match status" value="1"/>
</dbReference>
<dbReference type="Pfam" id="PF11701">
    <property type="entry name" value="UNC45-central"/>
    <property type="match status" value="1"/>
</dbReference>
<gene>
    <name evidence="6" type="ORF">TWF694_009238</name>
</gene>
<keyword evidence="3" id="KW-0143">Chaperone</keyword>
<evidence type="ECO:0000313" key="6">
    <source>
        <dbReference type="EMBL" id="KAK6540443.1"/>
    </source>
</evidence>
<name>A0AAV9XEA9_9PEZI</name>
<keyword evidence="7" id="KW-1185">Reference proteome</keyword>
<evidence type="ECO:0000256" key="1">
    <source>
        <dbReference type="ARBA" id="ARBA00004496"/>
    </source>
</evidence>
<dbReference type="EMBL" id="JAVHJO010000005">
    <property type="protein sequence ID" value="KAK6540443.1"/>
    <property type="molecule type" value="Genomic_DNA"/>
</dbReference>
<reference evidence="6 7" key="1">
    <citation type="submission" date="2019-10" db="EMBL/GenBank/DDBJ databases">
        <authorList>
            <person name="Palmer J.M."/>
        </authorList>
    </citation>
    <scope>NUCLEOTIDE SEQUENCE [LARGE SCALE GENOMIC DNA]</scope>
    <source>
        <strain evidence="6 7">TWF694</strain>
    </source>
</reference>
<dbReference type="SUPFAM" id="SSF48371">
    <property type="entry name" value="ARM repeat"/>
    <property type="match status" value="2"/>
</dbReference>
<dbReference type="PANTHER" id="PTHR45994:SF1">
    <property type="entry name" value="FI21225P1"/>
    <property type="match status" value="1"/>
</dbReference>
<comment type="subcellular location">
    <subcellularLocation>
        <location evidence="1">Cytoplasm</location>
    </subcellularLocation>
</comment>
<dbReference type="PANTHER" id="PTHR45994">
    <property type="entry name" value="FI21225P1"/>
    <property type="match status" value="1"/>
</dbReference>
<accession>A0AAV9XEA9</accession>
<sequence>MDENIEKRAALLASTALGLFRAGRLEDAARALREAIHLSPSNPQVLAAFQHIQETQDSGSKIPNLCRKLLQDGEVSAGEEAVKIAQSGGNLDREAAKAVILAIIQYDKEEDEHLKIRLIAGKILAALVQHSSDAKVAFVALVAGGEMTNQVFAKVLLLGPDAADALTSVILDAKNWKEEQQDKILKSYFQYLLDRVADDEEAEVAIRPISRLVAVEASRLQPLIGKHALVDFLELITNGSKEEVRTGALLATAKYLESIEAEKSLQLLGDFLTTRIQTGDDEDMALAFNAAAALFPVATASLANLFHTDGFVQNLVPSLQGRSTKVELAAINLMSAACVDKTCREAVAKNCEIFLKIVAANEGEGSTAASLALAKLSGDTPTPKPGETTTKAPKTNKEIEDLASTFKKLLLKDSEDSKQQSVEGLAYTSLTPSIKESLAADKATLKSLLALLTPTTSASILFGILTTLDNISRYTKPITEEQRKMAQLKNYANATPQNKDLEIHKFDKDPFVTKRCRAILDAGVIPALVRLSKKTSPQATALISSILLSLAKTTSHRGTMAQQGAVRLLLQIYSSLPAFPPLSDTEETTASESAMATHIITSHALSRLLISVNPSLAFSATLPITSAVAPILTLIKTIHTSTADTRDLLPLFEGLLALTNLASTTDSIRDVIVKREFGMIEELLVYANDMVQRAAVELVCNLMVSPETVALFVDGPRSGNRMQILLAIAQADDLQSRLAAGGALAMLTEWDAGVKKVIEREGGVRRILEVCEDEDDGVVFRGVVVVRNIVMTGGEAGKKKVKEEGGVDVVKRILEDALSQEEKNGEMMQALVEVLKELVK</sequence>
<dbReference type="InterPro" id="IPR019734">
    <property type="entry name" value="TPR_rpt"/>
</dbReference>
<dbReference type="GO" id="GO:0005737">
    <property type="term" value="C:cytoplasm"/>
    <property type="evidence" value="ECO:0007669"/>
    <property type="project" value="UniProtKB-SubCell"/>
</dbReference>
<evidence type="ECO:0000256" key="3">
    <source>
        <dbReference type="ARBA" id="ARBA00023186"/>
    </source>
</evidence>
<dbReference type="Proteomes" id="UP001365542">
    <property type="component" value="Unassembled WGS sequence"/>
</dbReference>
<evidence type="ECO:0000256" key="4">
    <source>
        <dbReference type="PROSITE-ProRule" id="PRU00339"/>
    </source>
</evidence>
<dbReference type="GO" id="GO:0051879">
    <property type="term" value="F:Hsp90 protein binding"/>
    <property type="evidence" value="ECO:0007669"/>
    <property type="project" value="TreeGrafter"/>
</dbReference>
<dbReference type="InterPro" id="IPR016024">
    <property type="entry name" value="ARM-type_fold"/>
</dbReference>
<evidence type="ECO:0000313" key="7">
    <source>
        <dbReference type="Proteomes" id="UP001365542"/>
    </source>
</evidence>
<dbReference type="InterPro" id="IPR011989">
    <property type="entry name" value="ARM-like"/>
</dbReference>